<dbReference type="RefSeq" id="WP_015818485.1">
    <property type="nucleotide sequence ID" value="NC_012997.1"/>
</dbReference>
<dbReference type="InterPro" id="IPR036282">
    <property type="entry name" value="Glutathione-S-Trfase_C_sf"/>
</dbReference>
<protein>
    <submittedName>
        <fullName evidence="2">Glutathione S-transferase family protein</fullName>
    </submittedName>
</protein>
<dbReference type="Gene3D" id="3.40.30.10">
    <property type="entry name" value="Glutaredoxin"/>
    <property type="match status" value="1"/>
</dbReference>
<dbReference type="PANTHER" id="PTHR43968">
    <property type="match status" value="1"/>
</dbReference>
<dbReference type="EMBL" id="CP001614">
    <property type="protein sequence ID" value="ACR12373.1"/>
    <property type="molecule type" value="Genomic_DNA"/>
</dbReference>
<dbReference type="AlphaFoldDB" id="C5BMY9"/>
<dbReference type="STRING" id="377629.TERTU_0482"/>
<dbReference type="KEGG" id="ttu:TERTU_0482"/>
<keyword evidence="3" id="KW-1185">Reference proteome</keyword>
<evidence type="ECO:0000313" key="3">
    <source>
        <dbReference type="Proteomes" id="UP000009080"/>
    </source>
</evidence>
<evidence type="ECO:0000313" key="2">
    <source>
        <dbReference type="EMBL" id="ACR12373.1"/>
    </source>
</evidence>
<proteinExistence type="predicted"/>
<dbReference type="Gene3D" id="1.20.1050.10">
    <property type="match status" value="1"/>
</dbReference>
<dbReference type="PROSITE" id="PS50404">
    <property type="entry name" value="GST_NTER"/>
    <property type="match status" value="1"/>
</dbReference>
<dbReference type="GO" id="GO:0005737">
    <property type="term" value="C:cytoplasm"/>
    <property type="evidence" value="ECO:0007669"/>
    <property type="project" value="TreeGrafter"/>
</dbReference>
<dbReference type="Pfam" id="PF13417">
    <property type="entry name" value="GST_N_3"/>
    <property type="match status" value="1"/>
</dbReference>
<dbReference type="InterPro" id="IPR036249">
    <property type="entry name" value="Thioredoxin-like_sf"/>
</dbReference>
<dbReference type="SUPFAM" id="SSF47616">
    <property type="entry name" value="GST C-terminal domain-like"/>
    <property type="match status" value="1"/>
</dbReference>
<feature type="domain" description="GST N-terminal" evidence="1">
    <location>
        <begin position="1"/>
        <end position="77"/>
    </location>
</feature>
<dbReference type="eggNOG" id="COG0625">
    <property type="taxonomic scope" value="Bacteria"/>
</dbReference>
<evidence type="ECO:0000259" key="1">
    <source>
        <dbReference type="PROSITE" id="PS50404"/>
    </source>
</evidence>
<dbReference type="GO" id="GO:0016740">
    <property type="term" value="F:transferase activity"/>
    <property type="evidence" value="ECO:0007669"/>
    <property type="project" value="UniProtKB-KW"/>
</dbReference>
<gene>
    <name evidence="2" type="ordered locus">TERTU_0482</name>
</gene>
<dbReference type="Proteomes" id="UP000009080">
    <property type="component" value="Chromosome"/>
</dbReference>
<dbReference type="OrthoDB" id="8634103at2"/>
<dbReference type="HOGENOM" id="CLU_011226_12_2_6"/>
<accession>C5BMY9</accession>
<name>C5BMY9_TERTT</name>
<sequence>MKLYMSHTSPFARKVRMTTRLIGLADQVEEICTTFESAELRERNPLGKIPALEAPDITLFDSALICEYLDEQYVEAGGDSLYHGDRDDYYPLLSALALANGITEAAVSTMMETKRTTEHSTYWLERWNTAMETGIRNLDVAVLGTPADMNMAGIAMAACLGYLDFRLGDRNWRAWNPALADWFHEIAQQRWFTDTAPPEGA</sequence>
<reference evidence="2 3" key="1">
    <citation type="journal article" date="2009" name="PLoS ONE">
        <title>The complete genome of Teredinibacter turnerae T7901: an intracellular endosymbiont of marine wood-boring bivalves (shipworms).</title>
        <authorList>
            <person name="Yang J.C."/>
            <person name="Madupu R."/>
            <person name="Durkin A.S."/>
            <person name="Ekborg N.A."/>
            <person name="Pedamallu C.S."/>
            <person name="Hostetler J.B."/>
            <person name="Radune D."/>
            <person name="Toms B.S."/>
            <person name="Henrissat B."/>
            <person name="Coutinho P.M."/>
            <person name="Schwarz S."/>
            <person name="Field L."/>
            <person name="Trindade-Silva A.E."/>
            <person name="Soares C.A.G."/>
            <person name="Elshahawi S."/>
            <person name="Hanora A."/>
            <person name="Schmidt E.W."/>
            <person name="Haygood M.G."/>
            <person name="Posfai J."/>
            <person name="Benner J."/>
            <person name="Madinger C."/>
            <person name="Nove J."/>
            <person name="Anton B."/>
            <person name="Chaudhary K."/>
            <person name="Foster J."/>
            <person name="Holman A."/>
            <person name="Kumar S."/>
            <person name="Lessard P.A."/>
            <person name="Luyten Y.A."/>
            <person name="Slatko B."/>
            <person name="Wood N."/>
            <person name="Wu B."/>
            <person name="Teplitski M."/>
            <person name="Mougous J.D."/>
            <person name="Ward N."/>
            <person name="Eisen J.A."/>
            <person name="Badger J.H."/>
            <person name="Distel D.L."/>
        </authorList>
    </citation>
    <scope>NUCLEOTIDE SEQUENCE [LARGE SCALE GENOMIC DNA]</scope>
    <source>
        <strain evidence="3">ATCC 39867 / T7901</strain>
    </source>
</reference>
<organism evidence="2 3">
    <name type="scientific">Teredinibacter turnerae (strain ATCC 39867 / T7901)</name>
    <dbReference type="NCBI Taxonomy" id="377629"/>
    <lineage>
        <taxon>Bacteria</taxon>
        <taxon>Pseudomonadati</taxon>
        <taxon>Pseudomonadota</taxon>
        <taxon>Gammaproteobacteria</taxon>
        <taxon>Cellvibrionales</taxon>
        <taxon>Cellvibrionaceae</taxon>
        <taxon>Teredinibacter</taxon>
    </lineage>
</organism>
<dbReference type="PANTHER" id="PTHR43968:SF6">
    <property type="entry name" value="GLUTATHIONE S-TRANSFERASE OMEGA"/>
    <property type="match status" value="1"/>
</dbReference>
<dbReference type="SUPFAM" id="SSF52833">
    <property type="entry name" value="Thioredoxin-like"/>
    <property type="match status" value="1"/>
</dbReference>
<dbReference type="InterPro" id="IPR004045">
    <property type="entry name" value="Glutathione_S-Trfase_N"/>
</dbReference>
<dbReference type="InterPro" id="IPR050983">
    <property type="entry name" value="GST_Omega/HSP26"/>
</dbReference>